<organism evidence="1 2">
    <name type="scientific">Lunasporangiospora selenospora</name>
    <dbReference type="NCBI Taxonomy" id="979761"/>
    <lineage>
        <taxon>Eukaryota</taxon>
        <taxon>Fungi</taxon>
        <taxon>Fungi incertae sedis</taxon>
        <taxon>Mucoromycota</taxon>
        <taxon>Mortierellomycotina</taxon>
        <taxon>Mortierellomycetes</taxon>
        <taxon>Mortierellales</taxon>
        <taxon>Mortierellaceae</taxon>
        <taxon>Lunasporangiospora</taxon>
    </lineage>
</organism>
<name>A0A9P6FLR9_9FUNG</name>
<reference evidence="1" key="1">
    <citation type="journal article" date="2020" name="Fungal Divers.">
        <title>Resolving the Mortierellaceae phylogeny through synthesis of multi-gene phylogenetics and phylogenomics.</title>
        <authorList>
            <person name="Vandepol N."/>
            <person name="Liber J."/>
            <person name="Desiro A."/>
            <person name="Na H."/>
            <person name="Kennedy M."/>
            <person name="Barry K."/>
            <person name="Grigoriev I.V."/>
            <person name="Miller A.N."/>
            <person name="O'Donnell K."/>
            <person name="Stajich J.E."/>
            <person name="Bonito G."/>
        </authorList>
    </citation>
    <scope>NUCLEOTIDE SEQUENCE</scope>
    <source>
        <strain evidence="1">KOD1015</strain>
    </source>
</reference>
<feature type="non-terminal residue" evidence="1">
    <location>
        <position position="1"/>
    </location>
</feature>
<dbReference type="EMBL" id="JAABOA010004893">
    <property type="protein sequence ID" value="KAF9577396.1"/>
    <property type="molecule type" value="Genomic_DNA"/>
</dbReference>
<protein>
    <submittedName>
        <fullName evidence="1">Uncharacterized protein</fullName>
    </submittedName>
</protein>
<evidence type="ECO:0000313" key="1">
    <source>
        <dbReference type="EMBL" id="KAF9577396.1"/>
    </source>
</evidence>
<feature type="non-terminal residue" evidence="1">
    <location>
        <position position="90"/>
    </location>
</feature>
<gene>
    <name evidence="1" type="ORF">BGW38_007411</name>
</gene>
<sequence length="90" mass="9851">SSSSSSNRNSCLFFTHNAPVRPNPRPLAIRHLRRLPSTISVLCSSTARSDSIACRSLSRSMRMSSTRRFGSKSTSFESTLAMVSPRTSEG</sequence>
<proteinExistence type="predicted"/>
<comment type="caution">
    <text evidence="1">The sequence shown here is derived from an EMBL/GenBank/DDBJ whole genome shotgun (WGS) entry which is preliminary data.</text>
</comment>
<evidence type="ECO:0000313" key="2">
    <source>
        <dbReference type="Proteomes" id="UP000780801"/>
    </source>
</evidence>
<dbReference type="Proteomes" id="UP000780801">
    <property type="component" value="Unassembled WGS sequence"/>
</dbReference>
<accession>A0A9P6FLR9</accession>
<keyword evidence="2" id="KW-1185">Reference proteome</keyword>
<dbReference type="AlphaFoldDB" id="A0A9P6FLR9"/>